<dbReference type="EMBL" id="BLAX01000001">
    <property type="protein sequence ID" value="GET34637.1"/>
    <property type="molecule type" value="Genomic_DNA"/>
</dbReference>
<dbReference type="Proteomes" id="UP000391834">
    <property type="component" value="Unassembled WGS sequence"/>
</dbReference>
<name>A0A5M4B4L4_9BACT</name>
<dbReference type="RefSeq" id="WP_025866236.1">
    <property type="nucleotide sequence ID" value="NZ_BLAX01000001.1"/>
</dbReference>
<comment type="caution">
    <text evidence="1">The sequence shown here is derived from an EMBL/GenBank/DDBJ whole genome shotgun (WGS) entry which is preliminary data.</text>
</comment>
<sequence>METGNSYVYFALKGDNFDTDEVTNRLGIEPTDSWRQGEKGKYKSAVEFASWKLTAAKGKEYLQIDNLVDEIVSLLYDKIEIINDLKRQFELDSVVEIVLYIDTNEDASMPSLGHDLKTIEFLYRTQTKTDVDIYRFNSAYDET</sequence>
<organism evidence="1 2">
    <name type="scientific">Prolixibacter bellariivorans</name>
    <dbReference type="NCBI Taxonomy" id="314319"/>
    <lineage>
        <taxon>Bacteria</taxon>
        <taxon>Pseudomonadati</taxon>
        <taxon>Bacteroidota</taxon>
        <taxon>Bacteroidia</taxon>
        <taxon>Marinilabiliales</taxon>
        <taxon>Prolixibacteraceae</taxon>
        <taxon>Prolixibacter</taxon>
    </lineage>
</organism>
<dbReference type="AlphaFoldDB" id="A0A5M4B4L4"/>
<evidence type="ECO:0000313" key="1">
    <source>
        <dbReference type="EMBL" id="GET34637.1"/>
    </source>
</evidence>
<accession>A0A5M4B4L4</accession>
<dbReference type="InterPro" id="IPR025459">
    <property type="entry name" value="DUF4279"/>
</dbReference>
<evidence type="ECO:0008006" key="3">
    <source>
        <dbReference type="Google" id="ProtNLM"/>
    </source>
</evidence>
<reference evidence="1 2" key="1">
    <citation type="submission" date="2019-10" db="EMBL/GenBank/DDBJ databases">
        <title>Prolixibacter strains distinguished by the presence of nitrate reductase genes were adept at nitrate-dependent anaerobic corrosion of metallic iron and carbon steel.</title>
        <authorList>
            <person name="Iino T."/>
            <person name="Shono N."/>
            <person name="Ito K."/>
            <person name="Nakamura R."/>
            <person name="Sueoka K."/>
            <person name="Harayama S."/>
            <person name="Ohkuma M."/>
        </authorList>
    </citation>
    <scope>NUCLEOTIDE SEQUENCE [LARGE SCALE GENOMIC DNA]</scope>
    <source>
        <strain evidence="1 2">JCM 13498</strain>
    </source>
</reference>
<dbReference type="OrthoDB" id="893918at2"/>
<evidence type="ECO:0000313" key="2">
    <source>
        <dbReference type="Proteomes" id="UP000391834"/>
    </source>
</evidence>
<dbReference type="Pfam" id="PF14106">
    <property type="entry name" value="DUF4279"/>
    <property type="match status" value="1"/>
</dbReference>
<proteinExistence type="predicted"/>
<gene>
    <name evidence="1" type="ORF">PbJCM13498_35000</name>
</gene>
<protein>
    <recommendedName>
        <fullName evidence="3">DUF4279 domain-containing protein</fullName>
    </recommendedName>
</protein>
<keyword evidence="2" id="KW-1185">Reference proteome</keyword>